<protein>
    <submittedName>
        <fullName evidence="2">Uncharacterized protein</fullName>
    </submittedName>
</protein>
<dbReference type="Gramene" id="Solyc07g032260.3.1">
    <property type="protein sequence ID" value="Solyc07g032260.3.1"/>
    <property type="gene ID" value="Solyc07g032260.3"/>
</dbReference>
<name>A0A3Q7HAU1_SOLLC</name>
<accession>A0A3Q7HAU1</accession>
<dbReference type="AlphaFoldDB" id="A0A3Q7HAU1"/>
<reference evidence="2" key="1">
    <citation type="journal article" date="2012" name="Nature">
        <title>The tomato genome sequence provides insights into fleshy fruit evolution.</title>
        <authorList>
            <consortium name="Tomato Genome Consortium"/>
        </authorList>
    </citation>
    <scope>NUCLEOTIDE SEQUENCE [LARGE SCALE GENOMIC DNA]</scope>
    <source>
        <strain evidence="2">cv. Heinz 1706</strain>
    </source>
</reference>
<reference evidence="2" key="2">
    <citation type="submission" date="2019-01" db="UniProtKB">
        <authorList>
            <consortium name="EnsemblPlants"/>
        </authorList>
    </citation>
    <scope>IDENTIFICATION</scope>
    <source>
        <strain evidence="2">cv. Heinz 1706</strain>
    </source>
</reference>
<feature type="region of interest" description="Disordered" evidence="1">
    <location>
        <begin position="261"/>
        <end position="346"/>
    </location>
</feature>
<dbReference type="PaxDb" id="4081-Solyc07g032260.2.1"/>
<dbReference type="PANTHER" id="PTHR35505:SF5">
    <property type="entry name" value="SUBSTRATE CARRIER FAMILY PROTEIN"/>
    <property type="match status" value="1"/>
</dbReference>
<dbReference type="EnsemblPlants" id="Solyc07g032260.3.1">
    <property type="protein sequence ID" value="Solyc07g032260.3.1"/>
    <property type="gene ID" value="Solyc07g032260.3"/>
</dbReference>
<dbReference type="InParanoid" id="A0A3Q7HAU1"/>
<organism evidence="2">
    <name type="scientific">Solanum lycopersicum</name>
    <name type="common">Tomato</name>
    <name type="synonym">Lycopersicon esculentum</name>
    <dbReference type="NCBI Taxonomy" id="4081"/>
    <lineage>
        <taxon>Eukaryota</taxon>
        <taxon>Viridiplantae</taxon>
        <taxon>Streptophyta</taxon>
        <taxon>Embryophyta</taxon>
        <taxon>Tracheophyta</taxon>
        <taxon>Spermatophyta</taxon>
        <taxon>Magnoliopsida</taxon>
        <taxon>eudicotyledons</taxon>
        <taxon>Gunneridae</taxon>
        <taxon>Pentapetalae</taxon>
        <taxon>asterids</taxon>
        <taxon>lamiids</taxon>
        <taxon>Solanales</taxon>
        <taxon>Solanaceae</taxon>
        <taxon>Solanoideae</taxon>
        <taxon>Solaneae</taxon>
        <taxon>Solanum</taxon>
        <taxon>Solanum subgen. Lycopersicon</taxon>
    </lineage>
</organism>
<feature type="compositionally biased region" description="Acidic residues" evidence="1">
    <location>
        <begin position="328"/>
        <end position="346"/>
    </location>
</feature>
<dbReference type="STRING" id="4081.A0A3Q7HAU1"/>
<sequence>MVSIDVVGQNQEIVLKNLIQAVLDSPGFKKLSSFRSNFEELLQRSVDPPFEAIWVHSALRYRGFSSTENDLFKRLAAVKETLLMMLLEPSFPKASLLNSDDEKCLRNILYDAVVLVEYSFLNPEQMDQLSAKHVKNIIMARLLITGEAIELNRKQDQKKAISYTNAFSGSSLPPQIITWIRSKIGAEDKASEPSSSSPATFLRWILNIENGGIRIFDHNISKIRAKSLLDSMTEGFEQPALKDAKKKSENDILFYIDNKGEEDEEEGDEKMNESDSAAFVSAAHTMESAEPERRKRKGKDSEQKSRVKFLKYSLHENSGSKGKPSIADNDDSSSEGEVENPLTDEE</sequence>
<proteinExistence type="predicted"/>
<evidence type="ECO:0000313" key="2">
    <source>
        <dbReference type="EnsemblPlants" id="Solyc07g032260.3.1"/>
    </source>
</evidence>
<dbReference type="PANTHER" id="PTHR35505">
    <property type="entry name" value="OS01G0600300 PROTEIN"/>
    <property type="match status" value="1"/>
</dbReference>
<keyword evidence="3" id="KW-1185">Reference proteome</keyword>
<dbReference type="Proteomes" id="UP000004994">
    <property type="component" value="Chromosome 7"/>
</dbReference>
<dbReference type="OMA" id="WILNIEN"/>
<evidence type="ECO:0000256" key="1">
    <source>
        <dbReference type="SAM" id="MobiDB-lite"/>
    </source>
</evidence>
<evidence type="ECO:0000313" key="3">
    <source>
        <dbReference type="Proteomes" id="UP000004994"/>
    </source>
</evidence>